<feature type="region of interest" description="Disordered" evidence="2">
    <location>
        <begin position="240"/>
        <end position="292"/>
    </location>
</feature>
<dbReference type="InterPro" id="IPR007751">
    <property type="entry name" value="DUF676_lipase-like"/>
</dbReference>
<dbReference type="PANTHER" id="PTHR12482:SF5">
    <property type="entry name" value="DUF676 DOMAIN-CONTAINING PROTEIN"/>
    <property type="match status" value="1"/>
</dbReference>
<evidence type="ECO:0000313" key="5">
    <source>
        <dbReference type="Proteomes" id="UP001295684"/>
    </source>
</evidence>
<keyword evidence="5" id="KW-1185">Reference proteome</keyword>
<feature type="domain" description="DUF676" evidence="3">
    <location>
        <begin position="485"/>
        <end position="667"/>
    </location>
</feature>
<accession>A0AAD1YAQ1</accession>
<dbReference type="Gene3D" id="3.40.50.1820">
    <property type="entry name" value="alpha/beta hydrolase"/>
    <property type="match status" value="1"/>
</dbReference>
<dbReference type="Proteomes" id="UP001295684">
    <property type="component" value="Unassembled WGS sequence"/>
</dbReference>
<dbReference type="Pfam" id="PF12394">
    <property type="entry name" value="DUF3657"/>
    <property type="match status" value="1"/>
</dbReference>
<organism evidence="4 5">
    <name type="scientific">Euplotes crassus</name>
    <dbReference type="NCBI Taxonomy" id="5936"/>
    <lineage>
        <taxon>Eukaryota</taxon>
        <taxon>Sar</taxon>
        <taxon>Alveolata</taxon>
        <taxon>Ciliophora</taxon>
        <taxon>Intramacronucleata</taxon>
        <taxon>Spirotrichea</taxon>
        <taxon>Hypotrichia</taxon>
        <taxon>Euplotida</taxon>
        <taxon>Euplotidae</taxon>
        <taxon>Moneuplotes</taxon>
    </lineage>
</organism>
<dbReference type="PANTHER" id="PTHR12482">
    <property type="entry name" value="LIPASE ROG1-RELATED-RELATED"/>
    <property type="match status" value="1"/>
</dbReference>
<evidence type="ECO:0000256" key="2">
    <source>
        <dbReference type="SAM" id="MobiDB-lite"/>
    </source>
</evidence>
<proteinExistence type="inferred from homology"/>
<comment type="caution">
    <text evidence="4">The sequence shown here is derived from an EMBL/GenBank/DDBJ whole genome shotgun (WGS) entry which is preliminary data.</text>
</comment>
<dbReference type="Pfam" id="PF05057">
    <property type="entry name" value="DUF676"/>
    <property type="match status" value="1"/>
</dbReference>
<protein>
    <recommendedName>
        <fullName evidence="3">DUF676 domain-containing protein</fullName>
    </recommendedName>
</protein>
<dbReference type="SUPFAM" id="SSF53474">
    <property type="entry name" value="alpha/beta-Hydrolases"/>
    <property type="match status" value="1"/>
</dbReference>
<dbReference type="EMBL" id="CAMPGE010030239">
    <property type="protein sequence ID" value="CAI2387750.1"/>
    <property type="molecule type" value="Genomic_DNA"/>
</dbReference>
<reference evidence="4" key="1">
    <citation type="submission" date="2023-07" db="EMBL/GenBank/DDBJ databases">
        <authorList>
            <consortium name="AG Swart"/>
            <person name="Singh M."/>
            <person name="Singh A."/>
            <person name="Seah K."/>
            <person name="Emmerich C."/>
        </authorList>
    </citation>
    <scope>NUCLEOTIDE SEQUENCE</scope>
    <source>
        <strain evidence="4">DP1</strain>
    </source>
</reference>
<comment type="similarity">
    <text evidence="1">Belongs to the FAM135 family.</text>
</comment>
<evidence type="ECO:0000313" key="4">
    <source>
        <dbReference type="EMBL" id="CAI2387750.1"/>
    </source>
</evidence>
<evidence type="ECO:0000259" key="3">
    <source>
        <dbReference type="Pfam" id="PF05057"/>
    </source>
</evidence>
<evidence type="ECO:0000256" key="1">
    <source>
        <dbReference type="ARBA" id="ARBA00007949"/>
    </source>
</evidence>
<dbReference type="FunFam" id="3.40.50.1820:FF:000343">
    <property type="entry name" value="Uncharacterized protein"/>
    <property type="match status" value="1"/>
</dbReference>
<dbReference type="InterPro" id="IPR044294">
    <property type="entry name" value="Lipase-like"/>
</dbReference>
<sequence length="747" mass="87394">MPLKAVVESVFHVEHFRNIDLFNQGFYALAVKMYHEEGDQKVYSYPLEISLSKTAEKMTRLTDGFLDDTEKLFFTRSFLIRYFDEEVEINDLCTFRAEVDAKDGFLNTEFFIEAELYYIELKSMGDGKLSDKEKIIVEKFPLKPVSKAKLKVIRFCNGISEYFPIVFEGQYFSQFNCTIHSCLIDIKYRPYENNYIEDLSQYNLEYLGNLIVNMYERMTGKYKRYLSECLEPEQHEELGDKVNVPQIKLPGEEQSKEPEETDESSRRKPDFGPGEEYCISSPQSPAMGSDNEDFIDDIENISEEKTDTKIPVLKNKKKKLMNKNTGNFGSRFNISDPLQMTERVSADFSYISFQLCALWNCIVECIRIEPKFILEFLKVDYDQKVREKWCENVYRKIIMTKDFTCHTDEDFREIHSKFLQDRLESGYKERINNLAVQDQLLWGKPELHPMLIEHCYQRNDPFPSDFETEADSERDCPYEGYYTGCHLIVFAHGFQGSSTDMKVLKNYFSIIHPDAVFLLSDANHNNTENCIEDMGEKLAEEITKKIESYCPDSLGRLSFIGHSMGGIIIRAALPHLEKKYKEQMFTFISLSSPHLGYMYNASKIISTGMWIMKQWKKSKSLAQLSMTDAKDMEDTFLYKLSCQEGLNWFKNVVLISSYKDSYAPFDSARIQNCTQATKDSKYGEFYMKMANNILEKLSTNSIHRIDVNFMINEKNMDTFIGRAAHIHFLENQYFMRILSHRFLEFFD</sequence>
<gene>
    <name evidence="4" type="ORF">ECRASSUSDP1_LOCUS29384</name>
</gene>
<feature type="compositionally biased region" description="Basic and acidic residues" evidence="2">
    <location>
        <begin position="250"/>
        <end position="270"/>
    </location>
</feature>
<dbReference type="InterPro" id="IPR029058">
    <property type="entry name" value="AB_hydrolase_fold"/>
</dbReference>
<dbReference type="AlphaFoldDB" id="A0AAD1YAQ1"/>
<name>A0AAD1YAQ1_EUPCR</name>
<dbReference type="InterPro" id="IPR022122">
    <property type="entry name" value="DUF3657"/>
</dbReference>